<protein>
    <recommendedName>
        <fullName evidence="9">Type-5 uracil-DNA glycosylase</fullName>
    </recommendedName>
</protein>
<dbReference type="InterPro" id="IPR051536">
    <property type="entry name" value="UDG_Type-4/5"/>
</dbReference>
<dbReference type="GO" id="GO:0006284">
    <property type="term" value="P:base-excision repair"/>
    <property type="evidence" value="ECO:0007669"/>
    <property type="project" value="InterPro"/>
</dbReference>
<dbReference type="Gene3D" id="3.40.470.10">
    <property type="entry name" value="Uracil-DNA glycosylase-like domain"/>
    <property type="match status" value="1"/>
</dbReference>
<evidence type="ECO:0000313" key="13">
    <source>
        <dbReference type="Proteomes" id="UP000592181"/>
    </source>
</evidence>
<feature type="region of interest" description="Disordered" evidence="10">
    <location>
        <begin position="1"/>
        <end position="48"/>
    </location>
</feature>
<dbReference type="SMART" id="SM00987">
    <property type="entry name" value="UreE_C"/>
    <property type="match status" value="1"/>
</dbReference>
<dbReference type="GO" id="GO:0004844">
    <property type="term" value="F:uracil DNA N-glycosylase activity"/>
    <property type="evidence" value="ECO:0007669"/>
    <property type="project" value="InterPro"/>
</dbReference>
<keyword evidence="3" id="KW-0227">DNA damage</keyword>
<dbReference type="GO" id="GO:0051539">
    <property type="term" value="F:4 iron, 4 sulfur cluster binding"/>
    <property type="evidence" value="ECO:0007669"/>
    <property type="project" value="UniProtKB-KW"/>
</dbReference>
<dbReference type="RefSeq" id="WP_343036894.1">
    <property type="nucleotide sequence ID" value="NZ_JACBZX010000001.1"/>
</dbReference>
<evidence type="ECO:0000256" key="5">
    <source>
        <dbReference type="ARBA" id="ARBA00023004"/>
    </source>
</evidence>
<evidence type="ECO:0000256" key="9">
    <source>
        <dbReference type="ARBA" id="ARBA00023887"/>
    </source>
</evidence>
<dbReference type="InterPro" id="IPR036895">
    <property type="entry name" value="Uracil-DNA_glycosylase-like_sf"/>
</dbReference>
<evidence type="ECO:0000259" key="11">
    <source>
        <dbReference type="SMART" id="SM00986"/>
    </source>
</evidence>
<evidence type="ECO:0000256" key="10">
    <source>
        <dbReference type="SAM" id="MobiDB-lite"/>
    </source>
</evidence>
<dbReference type="InterPro" id="IPR044147">
    <property type="entry name" value="UdgB-like"/>
</dbReference>
<comment type="similarity">
    <text evidence="8">Belongs to the uracil-DNA glycosylase (UDG) superfamily. Type 5 (UDGb) family.</text>
</comment>
<feature type="domain" description="Uracil-DNA glycosylase-like" evidence="11">
    <location>
        <begin position="105"/>
        <end position="282"/>
    </location>
</feature>
<evidence type="ECO:0000256" key="7">
    <source>
        <dbReference type="ARBA" id="ARBA00023204"/>
    </source>
</evidence>
<evidence type="ECO:0000256" key="8">
    <source>
        <dbReference type="ARBA" id="ARBA00023779"/>
    </source>
</evidence>
<evidence type="ECO:0000256" key="3">
    <source>
        <dbReference type="ARBA" id="ARBA00022763"/>
    </source>
</evidence>
<keyword evidence="2" id="KW-0479">Metal-binding</keyword>
<dbReference type="EMBL" id="JACBZX010000001">
    <property type="protein sequence ID" value="NYG35746.1"/>
    <property type="molecule type" value="Genomic_DNA"/>
</dbReference>
<name>A0A852WY57_9MICO</name>
<dbReference type="Proteomes" id="UP000592181">
    <property type="component" value="Unassembled WGS sequence"/>
</dbReference>
<dbReference type="SUPFAM" id="SSF52141">
    <property type="entry name" value="Uracil-DNA glycosylase-like"/>
    <property type="match status" value="1"/>
</dbReference>
<proteinExistence type="inferred from homology"/>
<dbReference type="SMART" id="SM00986">
    <property type="entry name" value="UDG"/>
    <property type="match status" value="1"/>
</dbReference>
<dbReference type="GO" id="GO:0046872">
    <property type="term" value="F:metal ion binding"/>
    <property type="evidence" value="ECO:0007669"/>
    <property type="project" value="UniProtKB-KW"/>
</dbReference>
<dbReference type="PANTHER" id="PTHR33693:SF3">
    <property type="entry name" value="TYPE-5 URACIL-DNA GLYCOSYLASE"/>
    <property type="match status" value="1"/>
</dbReference>
<dbReference type="InterPro" id="IPR005122">
    <property type="entry name" value="Uracil-DNA_glycosylase-like"/>
</dbReference>
<keyword evidence="6" id="KW-0411">Iron-sulfur</keyword>
<dbReference type="CDD" id="cd10031">
    <property type="entry name" value="UDG-F5_TTUDGB_like"/>
    <property type="match status" value="1"/>
</dbReference>
<dbReference type="GO" id="GO:0033958">
    <property type="term" value="F:DNA-deoxyinosine glycosylase activity"/>
    <property type="evidence" value="ECO:0007669"/>
    <property type="project" value="InterPro"/>
</dbReference>
<dbReference type="AlphaFoldDB" id="A0A852WY57"/>
<reference evidence="12 13" key="1">
    <citation type="submission" date="2020-07" db="EMBL/GenBank/DDBJ databases">
        <title>Sequencing the genomes of 1000 actinobacteria strains.</title>
        <authorList>
            <person name="Klenk H.-P."/>
        </authorList>
    </citation>
    <scope>NUCLEOTIDE SEQUENCE [LARGE SCALE GENOMIC DNA]</scope>
    <source>
        <strain evidence="12 13">DSM 24723</strain>
    </source>
</reference>
<evidence type="ECO:0000256" key="2">
    <source>
        <dbReference type="ARBA" id="ARBA00022723"/>
    </source>
</evidence>
<evidence type="ECO:0000256" key="6">
    <source>
        <dbReference type="ARBA" id="ARBA00023014"/>
    </source>
</evidence>
<keyword evidence="5" id="KW-0408">Iron</keyword>
<dbReference type="Pfam" id="PF03167">
    <property type="entry name" value="UDG"/>
    <property type="match status" value="1"/>
</dbReference>
<keyword evidence="7" id="KW-0234">DNA repair</keyword>
<keyword evidence="13" id="KW-1185">Reference proteome</keyword>
<gene>
    <name evidence="12" type="ORF">BJY28_000215</name>
</gene>
<evidence type="ECO:0000313" key="12">
    <source>
        <dbReference type="EMBL" id="NYG35746.1"/>
    </source>
</evidence>
<keyword evidence="1" id="KW-0004">4Fe-4S</keyword>
<comment type="caution">
    <text evidence="12">The sequence shown here is derived from an EMBL/GenBank/DDBJ whole genome shotgun (WGS) entry which is preliminary data.</text>
</comment>
<sequence>MPTDPLPTGPPDPGDALPHPVTGAPFASPVPPGTGWPDDPAGPGTPVAHDADEVARLASGADPDELAARISVCRACERLVAWREQVATQKRAAFADQPYWGRPVPALGPADAPVLVVGLAPAAHGANRTGRNFTGDRSGDWLYAALHRGGFATQAGSTHAGDGLELVGARIVAPVRCAPPQNKPTTAEKATCAPWLDRDLAISEPHLRSIMCLGSIGWDATVAAVRHAGWQVPRPKPRFGHGARATLVTPTGRQVDLVGCYHVSQQNTFTGRLTEAMLDEVVASL</sequence>
<evidence type="ECO:0000256" key="1">
    <source>
        <dbReference type="ARBA" id="ARBA00022485"/>
    </source>
</evidence>
<feature type="compositionally biased region" description="Pro residues" evidence="10">
    <location>
        <begin position="1"/>
        <end position="13"/>
    </location>
</feature>
<dbReference type="PANTHER" id="PTHR33693">
    <property type="entry name" value="TYPE-5 URACIL-DNA GLYCOSYLASE"/>
    <property type="match status" value="1"/>
</dbReference>
<keyword evidence="4" id="KW-0378">Hydrolase</keyword>
<organism evidence="12 13">
    <name type="scientific">Janibacter alkaliphilus</name>
    <dbReference type="NCBI Taxonomy" id="1069963"/>
    <lineage>
        <taxon>Bacteria</taxon>
        <taxon>Bacillati</taxon>
        <taxon>Actinomycetota</taxon>
        <taxon>Actinomycetes</taxon>
        <taxon>Micrococcales</taxon>
        <taxon>Intrasporangiaceae</taxon>
        <taxon>Janibacter</taxon>
    </lineage>
</organism>
<evidence type="ECO:0000256" key="4">
    <source>
        <dbReference type="ARBA" id="ARBA00022801"/>
    </source>
</evidence>
<accession>A0A852WY57</accession>